<dbReference type="Proteomes" id="UP000837857">
    <property type="component" value="Chromosome 16"/>
</dbReference>
<protein>
    <submittedName>
        <fullName evidence="2">Uncharacterized protein</fullName>
    </submittedName>
</protein>
<dbReference type="InterPro" id="IPR031389">
    <property type="entry name" value="RBIS"/>
</dbReference>
<name>A0ABN8I193_9NEOP</name>
<feature type="region of interest" description="Disordered" evidence="1">
    <location>
        <begin position="55"/>
        <end position="78"/>
    </location>
</feature>
<dbReference type="Pfam" id="PF15679">
    <property type="entry name" value="DUF4665"/>
    <property type="match status" value="1"/>
</dbReference>
<feature type="non-terminal residue" evidence="2">
    <location>
        <position position="94"/>
    </location>
</feature>
<reference evidence="2" key="1">
    <citation type="submission" date="2022-03" db="EMBL/GenBank/DDBJ databases">
        <authorList>
            <person name="Martin H S."/>
        </authorList>
    </citation>
    <scope>NUCLEOTIDE SEQUENCE</scope>
</reference>
<keyword evidence="3" id="KW-1185">Reference proteome</keyword>
<gene>
    <name evidence="2" type="ORF">IPOD504_LOCUS5321</name>
</gene>
<proteinExistence type="predicted"/>
<accession>A0ABN8I193</accession>
<dbReference type="EMBL" id="OW152828">
    <property type="protein sequence ID" value="CAH2045987.1"/>
    <property type="molecule type" value="Genomic_DNA"/>
</dbReference>
<evidence type="ECO:0000313" key="3">
    <source>
        <dbReference type="Proteomes" id="UP000837857"/>
    </source>
</evidence>
<evidence type="ECO:0000256" key="1">
    <source>
        <dbReference type="SAM" id="MobiDB-lite"/>
    </source>
</evidence>
<organism evidence="2 3">
    <name type="scientific">Iphiclides podalirius</name>
    <name type="common">scarce swallowtail</name>
    <dbReference type="NCBI Taxonomy" id="110791"/>
    <lineage>
        <taxon>Eukaryota</taxon>
        <taxon>Metazoa</taxon>
        <taxon>Ecdysozoa</taxon>
        <taxon>Arthropoda</taxon>
        <taxon>Hexapoda</taxon>
        <taxon>Insecta</taxon>
        <taxon>Pterygota</taxon>
        <taxon>Neoptera</taxon>
        <taxon>Endopterygota</taxon>
        <taxon>Lepidoptera</taxon>
        <taxon>Glossata</taxon>
        <taxon>Ditrysia</taxon>
        <taxon>Papilionoidea</taxon>
        <taxon>Papilionidae</taxon>
        <taxon>Papilioninae</taxon>
        <taxon>Iphiclides</taxon>
    </lineage>
</organism>
<evidence type="ECO:0000313" key="2">
    <source>
        <dbReference type="EMBL" id="CAH2045987.1"/>
    </source>
</evidence>
<sequence>MGKKDKKGPKANVFKVAGAKSLKKSKAKAVNLGLKNIKQKIGEIDKQFLEIKKNTDANQSKPKSKVQAPQKRTEKNVTKEEVLKTAEEIVKMDL</sequence>